<dbReference type="SMART" id="SM00387">
    <property type="entry name" value="HATPase_c"/>
    <property type="match status" value="1"/>
</dbReference>
<dbReference type="PATRIC" id="fig|42253.5.peg.2673"/>
<dbReference type="InterPro" id="IPR001789">
    <property type="entry name" value="Sig_transdc_resp-reg_receiver"/>
</dbReference>
<dbReference type="PANTHER" id="PTHR41523:SF8">
    <property type="entry name" value="ETHYLENE RESPONSE SENSOR PROTEIN"/>
    <property type="match status" value="1"/>
</dbReference>
<evidence type="ECO:0000256" key="7">
    <source>
        <dbReference type="ARBA" id="ARBA00022840"/>
    </source>
</evidence>
<dbReference type="InterPro" id="IPR003594">
    <property type="entry name" value="HATPase_dom"/>
</dbReference>
<evidence type="ECO:0000256" key="3">
    <source>
        <dbReference type="ARBA" id="ARBA00022553"/>
    </source>
</evidence>
<evidence type="ECO:0000256" key="8">
    <source>
        <dbReference type="PROSITE-ProRule" id="PRU00169"/>
    </source>
</evidence>
<accession>A0A0K2GDT8</accession>
<gene>
    <name evidence="12" type="ORF">NITMOv2_2702</name>
</gene>
<dbReference type="SUPFAM" id="SSF55874">
    <property type="entry name" value="ATPase domain of HSP90 chaperone/DNA topoisomerase II/histidine kinase"/>
    <property type="match status" value="1"/>
</dbReference>
<dbReference type="Gene3D" id="3.30.450.20">
    <property type="entry name" value="PAS domain"/>
    <property type="match status" value="1"/>
</dbReference>
<dbReference type="EMBL" id="CP011801">
    <property type="protein sequence ID" value="ALA59113.1"/>
    <property type="molecule type" value="Genomic_DNA"/>
</dbReference>
<feature type="domain" description="Response regulatory" evidence="11">
    <location>
        <begin position="6"/>
        <end position="123"/>
    </location>
</feature>
<keyword evidence="9" id="KW-0175">Coiled coil</keyword>
<evidence type="ECO:0000256" key="5">
    <source>
        <dbReference type="ARBA" id="ARBA00022741"/>
    </source>
</evidence>
<dbReference type="Pfam" id="PF00072">
    <property type="entry name" value="Response_reg"/>
    <property type="match status" value="1"/>
</dbReference>
<feature type="coiled-coil region" evidence="9">
    <location>
        <begin position="140"/>
        <end position="167"/>
    </location>
</feature>
<evidence type="ECO:0000313" key="13">
    <source>
        <dbReference type="Proteomes" id="UP000069205"/>
    </source>
</evidence>
<dbReference type="GO" id="GO:0005524">
    <property type="term" value="F:ATP binding"/>
    <property type="evidence" value="ECO:0007669"/>
    <property type="project" value="UniProtKB-KW"/>
</dbReference>
<evidence type="ECO:0000256" key="2">
    <source>
        <dbReference type="ARBA" id="ARBA00012438"/>
    </source>
</evidence>
<dbReference type="SMART" id="SM00448">
    <property type="entry name" value="REC"/>
    <property type="match status" value="1"/>
</dbReference>
<dbReference type="PROSITE" id="PS50110">
    <property type="entry name" value="RESPONSE_REGULATORY"/>
    <property type="match status" value="1"/>
</dbReference>
<dbReference type="AlphaFoldDB" id="A0A0K2GDT8"/>
<evidence type="ECO:0000256" key="4">
    <source>
        <dbReference type="ARBA" id="ARBA00022679"/>
    </source>
</evidence>
<dbReference type="GO" id="GO:0004673">
    <property type="term" value="F:protein histidine kinase activity"/>
    <property type="evidence" value="ECO:0007669"/>
    <property type="project" value="UniProtKB-EC"/>
</dbReference>
<keyword evidence="4" id="KW-0808">Transferase</keyword>
<dbReference type="Gene3D" id="3.30.565.10">
    <property type="entry name" value="Histidine kinase-like ATPase, C-terminal domain"/>
    <property type="match status" value="1"/>
</dbReference>
<keyword evidence="13" id="KW-1185">Reference proteome</keyword>
<evidence type="ECO:0000256" key="10">
    <source>
        <dbReference type="SAM" id="MobiDB-lite"/>
    </source>
</evidence>
<sequence length="378" mass="42728">MKDLANILLVDDDARNLDVLESVLSAPDYRLFRARTADEALLALVREDFAVIVLDVRMPDINGIDLAQMIKQRKRTQHVPIIFLTAYYREDQDVLQGYGAGAVDYLSKPVNPLILRSKVAVFVDLFRKTRTLATMNRAMEAEIEDRLKQLKASLREKEILLKEIHHRVKNNLQVISSLIDLQAARQPDPGVQVLFRDARDRVRSMALVHEKLYQSEDLARTELGAYARNLMRELFQAHREQSESIALRLEVEPLHLPVDMAIPCGLILNELATNSLKHAFVGRDRGAIRIELARMDDGRARLVFQDDGRGFPPGMDWRATSSLGLRLIRMLSDQLDAELVLHEGPGTTFELRFAAGGEPEHPPEAKAVLDGAGQYTDR</sequence>
<dbReference type="InterPro" id="IPR011495">
    <property type="entry name" value="Sig_transdc_His_kin_sub2_dim/P"/>
</dbReference>
<dbReference type="GO" id="GO:0000160">
    <property type="term" value="P:phosphorelay signal transduction system"/>
    <property type="evidence" value="ECO:0007669"/>
    <property type="project" value="InterPro"/>
</dbReference>
<dbReference type="Pfam" id="PF07568">
    <property type="entry name" value="HisKA_2"/>
    <property type="match status" value="1"/>
</dbReference>
<dbReference type="SUPFAM" id="SSF52172">
    <property type="entry name" value="CheY-like"/>
    <property type="match status" value="1"/>
</dbReference>
<evidence type="ECO:0000256" key="6">
    <source>
        <dbReference type="ARBA" id="ARBA00022777"/>
    </source>
</evidence>
<dbReference type="PANTHER" id="PTHR41523">
    <property type="entry name" value="TWO-COMPONENT SYSTEM SENSOR PROTEIN"/>
    <property type="match status" value="1"/>
</dbReference>
<feature type="modified residue" description="4-aspartylphosphate" evidence="8">
    <location>
        <position position="55"/>
    </location>
</feature>
<keyword evidence="6 12" id="KW-0418">Kinase</keyword>
<name>A0A0K2GDT8_NITMO</name>
<dbReference type="Pfam" id="PF02518">
    <property type="entry name" value="HATPase_c"/>
    <property type="match status" value="1"/>
</dbReference>
<dbReference type="InterPro" id="IPR036890">
    <property type="entry name" value="HATPase_C_sf"/>
</dbReference>
<protein>
    <recommendedName>
        <fullName evidence="2">histidine kinase</fullName>
        <ecNumber evidence="2">2.7.13.3</ecNumber>
    </recommendedName>
</protein>
<dbReference type="EC" id="2.7.13.3" evidence="2"/>
<dbReference type="KEGG" id="nmv:NITMOv2_2702"/>
<proteinExistence type="predicted"/>
<dbReference type="Gene3D" id="3.40.50.2300">
    <property type="match status" value="1"/>
</dbReference>
<organism evidence="12 13">
    <name type="scientific">Nitrospira moscoviensis</name>
    <dbReference type="NCBI Taxonomy" id="42253"/>
    <lineage>
        <taxon>Bacteria</taxon>
        <taxon>Pseudomonadati</taxon>
        <taxon>Nitrospirota</taxon>
        <taxon>Nitrospiria</taxon>
        <taxon>Nitrospirales</taxon>
        <taxon>Nitrospiraceae</taxon>
        <taxon>Nitrospira</taxon>
    </lineage>
</organism>
<dbReference type="STRING" id="42253.NITMOv2_2702"/>
<feature type="region of interest" description="Disordered" evidence="10">
    <location>
        <begin position="356"/>
        <end position="378"/>
    </location>
</feature>
<dbReference type="InterPro" id="IPR011006">
    <property type="entry name" value="CheY-like_superfamily"/>
</dbReference>
<reference evidence="12 13" key="1">
    <citation type="journal article" date="2015" name="Proc. Natl. Acad. Sci. U.S.A.">
        <title>Expanded metabolic versatility of ubiquitous nitrite-oxidizing bacteria from the genus Nitrospira.</title>
        <authorList>
            <person name="Koch H."/>
            <person name="Lucker S."/>
            <person name="Albertsen M."/>
            <person name="Kitzinger K."/>
            <person name="Herbold C."/>
            <person name="Spieck E."/>
            <person name="Nielsen P.H."/>
            <person name="Wagner M."/>
            <person name="Daims H."/>
        </authorList>
    </citation>
    <scope>NUCLEOTIDE SEQUENCE [LARGE SCALE GENOMIC DNA]</scope>
    <source>
        <strain evidence="12 13">NSP M-1</strain>
    </source>
</reference>
<comment type="catalytic activity">
    <reaction evidence="1">
        <text>ATP + protein L-histidine = ADP + protein N-phospho-L-histidine.</text>
        <dbReference type="EC" id="2.7.13.3"/>
    </reaction>
</comment>
<keyword evidence="5" id="KW-0547">Nucleotide-binding</keyword>
<keyword evidence="3 8" id="KW-0597">Phosphoprotein</keyword>
<evidence type="ECO:0000259" key="11">
    <source>
        <dbReference type="PROSITE" id="PS50110"/>
    </source>
</evidence>
<evidence type="ECO:0000256" key="9">
    <source>
        <dbReference type="SAM" id="Coils"/>
    </source>
</evidence>
<evidence type="ECO:0000313" key="12">
    <source>
        <dbReference type="EMBL" id="ALA59113.1"/>
    </source>
</evidence>
<dbReference type="Proteomes" id="UP000069205">
    <property type="component" value="Chromosome"/>
</dbReference>
<evidence type="ECO:0000256" key="1">
    <source>
        <dbReference type="ARBA" id="ARBA00000085"/>
    </source>
</evidence>
<keyword evidence="7" id="KW-0067">ATP-binding</keyword>